<dbReference type="PANTHER" id="PTHR47385:SF14">
    <property type="entry name" value="TRANSGELIN"/>
    <property type="match status" value="1"/>
</dbReference>
<gene>
    <name evidence="2" type="ORF">ZYGR_0I00280</name>
</gene>
<dbReference type="InterPro" id="IPR036872">
    <property type="entry name" value="CH_dom_sf"/>
</dbReference>
<dbReference type="SUPFAM" id="SSF47576">
    <property type="entry name" value="Calponin-homology domain, CH-domain"/>
    <property type="match status" value="1"/>
</dbReference>
<dbReference type="OMA" id="WIKTITG"/>
<dbReference type="PROSITE" id="PS50021">
    <property type="entry name" value="CH"/>
    <property type="match status" value="1"/>
</dbReference>
<dbReference type="Pfam" id="PF00307">
    <property type="entry name" value="CH"/>
    <property type="match status" value="1"/>
</dbReference>
<dbReference type="Gene3D" id="1.10.418.10">
    <property type="entry name" value="Calponin-like domain"/>
    <property type="match status" value="1"/>
</dbReference>
<dbReference type="GO" id="GO:0051015">
    <property type="term" value="F:actin filament binding"/>
    <property type="evidence" value="ECO:0007669"/>
    <property type="project" value="EnsemblFungi"/>
</dbReference>
<dbReference type="OrthoDB" id="21595at2759"/>
<evidence type="ECO:0000259" key="1">
    <source>
        <dbReference type="PROSITE" id="PS50021"/>
    </source>
</evidence>
<sequence>MSVVYGKKPDCTPLDEDLKNLRNSKFSQSAVDEIKVWVFQTILHDPVPSASLLDSLKDGVALCRLANTINGADSPPNAPPLIPYKQTTIPFMQMDQISQFLQFCRQYGVPEDELFQTVDLYEEKDPAIVYQTLKSLSRYANKRHPDLFPVLGPQLAEKKPRPPVKNKPAHLKNGWSTQEYGFMGGASQKSEGVVFGKRRDIT</sequence>
<evidence type="ECO:0000313" key="3">
    <source>
        <dbReference type="Proteomes" id="UP000187013"/>
    </source>
</evidence>
<dbReference type="eggNOG" id="KOG2046">
    <property type="taxonomic scope" value="Eukaryota"/>
</dbReference>
<dbReference type="InterPro" id="IPR003096">
    <property type="entry name" value="SM22_calponin"/>
</dbReference>
<protein>
    <recommendedName>
        <fullName evidence="1">Calponin-homology (CH) domain-containing protein</fullName>
    </recommendedName>
</protein>
<feature type="domain" description="Calponin-homology (CH)" evidence="1">
    <location>
        <begin position="28"/>
        <end position="140"/>
    </location>
</feature>
<comment type="caution">
    <text evidence="2">The sequence shown here is derived from an EMBL/GenBank/DDBJ whole genome shotgun (WGS) entry which is preliminary data.</text>
</comment>
<dbReference type="EMBL" id="BDGX01000009">
    <property type="protein sequence ID" value="GAV47732.1"/>
    <property type="molecule type" value="Genomic_DNA"/>
</dbReference>
<organism evidence="2 3">
    <name type="scientific">Zygosaccharomyces rouxii</name>
    <dbReference type="NCBI Taxonomy" id="4956"/>
    <lineage>
        <taxon>Eukaryota</taxon>
        <taxon>Fungi</taxon>
        <taxon>Dikarya</taxon>
        <taxon>Ascomycota</taxon>
        <taxon>Saccharomycotina</taxon>
        <taxon>Saccharomycetes</taxon>
        <taxon>Saccharomycetales</taxon>
        <taxon>Saccharomycetaceae</taxon>
        <taxon>Zygosaccharomyces</taxon>
    </lineage>
</organism>
<evidence type="ECO:0000313" key="2">
    <source>
        <dbReference type="EMBL" id="GAV47732.1"/>
    </source>
</evidence>
<dbReference type="InterPro" id="IPR001715">
    <property type="entry name" value="CH_dom"/>
</dbReference>
<dbReference type="GO" id="GO:0030674">
    <property type="term" value="F:protein-macromolecule adaptor activity"/>
    <property type="evidence" value="ECO:0007669"/>
    <property type="project" value="EnsemblFungi"/>
</dbReference>
<dbReference type="SMART" id="SM00033">
    <property type="entry name" value="CH"/>
    <property type="match status" value="1"/>
</dbReference>
<name>A0A1Q2ZW44_ZYGRO</name>
<dbReference type="AlphaFoldDB" id="A0A1Q2ZW44"/>
<dbReference type="GO" id="GO:0030479">
    <property type="term" value="C:actin cortical patch"/>
    <property type="evidence" value="ECO:0007669"/>
    <property type="project" value="EnsemblFungi"/>
</dbReference>
<dbReference type="Proteomes" id="UP000187013">
    <property type="component" value="Unassembled WGS sequence"/>
</dbReference>
<dbReference type="PRINTS" id="PR00888">
    <property type="entry name" value="SM22CALPONIN"/>
</dbReference>
<proteinExistence type="predicted"/>
<dbReference type="PANTHER" id="PTHR47385">
    <property type="entry name" value="CALPONIN"/>
    <property type="match status" value="1"/>
</dbReference>
<accession>A0A1Q2ZW44</accession>
<dbReference type="InterPro" id="IPR050606">
    <property type="entry name" value="Calponin-like"/>
</dbReference>
<reference evidence="2 3" key="1">
    <citation type="submission" date="2016-08" db="EMBL/GenBank/DDBJ databases">
        <title>Draft genome sequence of allopolyploid Zygosaccharomyces rouxii.</title>
        <authorList>
            <person name="Watanabe J."/>
            <person name="Uehara K."/>
            <person name="Mogi Y."/>
            <person name="Tsukioka Y."/>
        </authorList>
    </citation>
    <scope>NUCLEOTIDE SEQUENCE [LARGE SCALE GENOMIC DNA]</scope>
    <source>
        <strain evidence="2 3">NBRC 110957</strain>
    </source>
</reference>
<dbReference type="GO" id="GO:0007015">
    <property type="term" value="P:actin filament organization"/>
    <property type="evidence" value="ECO:0007669"/>
    <property type="project" value="EnsemblFungi"/>
</dbReference>